<gene>
    <name evidence="1" type="ORF">EWM64_g6935</name>
</gene>
<dbReference type="EMBL" id="SFCI01001007">
    <property type="protein sequence ID" value="TFY77078.1"/>
    <property type="molecule type" value="Genomic_DNA"/>
</dbReference>
<organism evidence="1 2">
    <name type="scientific">Hericium alpestre</name>
    <dbReference type="NCBI Taxonomy" id="135208"/>
    <lineage>
        <taxon>Eukaryota</taxon>
        <taxon>Fungi</taxon>
        <taxon>Dikarya</taxon>
        <taxon>Basidiomycota</taxon>
        <taxon>Agaricomycotina</taxon>
        <taxon>Agaricomycetes</taxon>
        <taxon>Russulales</taxon>
        <taxon>Hericiaceae</taxon>
        <taxon>Hericium</taxon>
    </lineage>
</organism>
<dbReference type="AlphaFoldDB" id="A0A4Y9ZUA5"/>
<dbReference type="Proteomes" id="UP000298061">
    <property type="component" value="Unassembled WGS sequence"/>
</dbReference>
<dbReference type="OrthoDB" id="277931at2759"/>
<sequence length="144" mass="16034">MADLAKLTTPQELTEAERLTIFDHVFRRLAGHYHTAELYALAEYFNSSQREAEKAKIQNAYTGEIRRWGQALLETTWIACKEPGGGKCPELDPLCDSSIGDLSPLPPPAVTSRVLNMILLLHVTTSKQYSARTRAFSVPFRAVG</sequence>
<comment type="caution">
    <text evidence="1">The sequence shown here is derived from an EMBL/GenBank/DDBJ whole genome shotgun (WGS) entry which is preliminary data.</text>
</comment>
<proteinExistence type="predicted"/>
<reference evidence="1 2" key="1">
    <citation type="submission" date="2019-02" db="EMBL/GenBank/DDBJ databases">
        <title>Genome sequencing of the rare red list fungi Hericium alpestre (H. flagellum).</title>
        <authorList>
            <person name="Buettner E."/>
            <person name="Kellner H."/>
        </authorList>
    </citation>
    <scope>NUCLEOTIDE SEQUENCE [LARGE SCALE GENOMIC DNA]</scope>
    <source>
        <strain evidence="1 2">DSM 108284</strain>
    </source>
</reference>
<protein>
    <submittedName>
        <fullName evidence="1">Uncharacterized protein</fullName>
    </submittedName>
</protein>
<evidence type="ECO:0000313" key="1">
    <source>
        <dbReference type="EMBL" id="TFY77078.1"/>
    </source>
</evidence>
<accession>A0A4Y9ZUA5</accession>
<keyword evidence="2" id="KW-1185">Reference proteome</keyword>
<evidence type="ECO:0000313" key="2">
    <source>
        <dbReference type="Proteomes" id="UP000298061"/>
    </source>
</evidence>
<name>A0A4Y9ZUA5_9AGAM</name>